<protein>
    <submittedName>
        <fullName evidence="9">DMT family transporter</fullName>
    </submittedName>
</protein>
<evidence type="ECO:0000256" key="5">
    <source>
        <dbReference type="ARBA" id="ARBA00022989"/>
    </source>
</evidence>
<comment type="subcellular location">
    <subcellularLocation>
        <location evidence="1">Cell membrane</location>
        <topology evidence="1">Multi-pass membrane protein</topology>
    </subcellularLocation>
</comment>
<dbReference type="InterPro" id="IPR000620">
    <property type="entry name" value="EamA_dom"/>
</dbReference>
<feature type="transmembrane region" description="Helical" evidence="7">
    <location>
        <begin position="36"/>
        <end position="54"/>
    </location>
</feature>
<gene>
    <name evidence="9" type="ORF">H7C19_25605</name>
</gene>
<feature type="domain" description="EamA" evidence="8">
    <location>
        <begin position="5"/>
        <end position="135"/>
    </location>
</feature>
<keyword evidence="4 7" id="KW-0812">Transmembrane</keyword>
<organism evidence="9 10">
    <name type="scientific">Cohnella nanjingensis</name>
    <dbReference type="NCBI Taxonomy" id="1387779"/>
    <lineage>
        <taxon>Bacteria</taxon>
        <taxon>Bacillati</taxon>
        <taxon>Bacillota</taxon>
        <taxon>Bacilli</taxon>
        <taxon>Bacillales</taxon>
        <taxon>Paenibacillaceae</taxon>
        <taxon>Cohnella</taxon>
    </lineage>
</organism>
<feature type="transmembrane region" description="Helical" evidence="7">
    <location>
        <begin position="7"/>
        <end position="24"/>
    </location>
</feature>
<feature type="transmembrane region" description="Helical" evidence="7">
    <location>
        <begin position="119"/>
        <end position="138"/>
    </location>
</feature>
<feature type="transmembrane region" description="Helical" evidence="7">
    <location>
        <begin position="66"/>
        <end position="87"/>
    </location>
</feature>
<evidence type="ECO:0000256" key="3">
    <source>
        <dbReference type="ARBA" id="ARBA00022475"/>
    </source>
</evidence>
<feature type="transmembrane region" description="Helical" evidence="7">
    <location>
        <begin position="260"/>
        <end position="279"/>
    </location>
</feature>
<sequence>MRPFKADMLMLLVTLFWGSSYLFMKMGLGDLGEFNLIALRFGFAFLIAAAFFAKRLRTTDFRTIRYAALLGFLLFGVIGCVLFGLRFTTTSNAGFLISLTVIFVPLLSFVFLRKKISKRMLAGVVLAIVGIGLITLRLPFSVNPGDALCALGALCYAVHILITGHATKGTDTLNLGIWQLGFAGAYGLAFSCLFETPTLPGSTKGWIAVVVLSVFCSALGYILQTVVQQYTSPTRLGLIFALEPVFAALFGLLFENEYLSMAGYAGGALVLLGVVVSEWRPKRAEPSRSRIRPARKDRHHPIGCARIQENEVSVQ</sequence>
<keyword evidence="10" id="KW-1185">Reference proteome</keyword>
<feature type="transmembrane region" description="Helical" evidence="7">
    <location>
        <begin position="236"/>
        <end position="254"/>
    </location>
</feature>
<comment type="caution">
    <text evidence="9">The sequence shown here is derived from an EMBL/GenBank/DDBJ whole genome shotgun (WGS) entry which is preliminary data.</text>
</comment>
<accession>A0A7X0RV13</accession>
<dbReference type="SUPFAM" id="SSF103481">
    <property type="entry name" value="Multidrug resistance efflux transporter EmrE"/>
    <property type="match status" value="2"/>
</dbReference>
<dbReference type="GO" id="GO:0005886">
    <property type="term" value="C:plasma membrane"/>
    <property type="evidence" value="ECO:0007669"/>
    <property type="project" value="UniProtKB-SubCell"/>
</dbReference>
<evidence type="ECO:0000313" key="10">
    <source>
        <dbReference type="Proteomes" id="UP000547209"/>
    </source>
</evidence>
<dbReference type="PANTHER" id="PTHR42920:SF5">
    <property type="entry name" value="EAMA DOMAIN-CONTAINING PROTEIN"/>
    <property type="match status" value="1"/>
</dbReference>
<feature type="transmembrane region" description="Helical" evidence="7">
    <location>
        <begin position="93"/>
        <end position="112"/>
    </location>
</feature>
<dbReference type="InterPro" id="IPR051258">
    <property type="entry name" value="Diverse_Substrate_Transporter"/>
</dbReference>
<dbReference type="EMBL" id="JACJVP010000043">
    <property type="protein sequence ID" value="MBB6674061.1"/>
    <property type="molecule type" value="Genomic_DNA"/>
</dbReference>
<dbReference type="PANTHER" id="PTHR42920">
    <property type="entry name" value="OS03G0707200 PROTEIN-RELATED"/>
    <property type="match status" value="1"/>
</dbReference>
<evidence type="ECO:0000256" key="7">
    <source>
        <dbReference type="SAM" id="Phobius"/>
    </source>
</evidence>
<feature type="transmembrane region" description="Helical" evidence="7">
    <location>
        <begin position="144"/>
        <end position="163"/>
    </location>
</feature>
<dbReference type="Pfam" id="PF00892">
    <property type="entry name" value="EamA"/>
    <property type="match status" value="2"/>
</dbReference>
<name>A0A7X0RV13_9BACL</name>
<keyword evidence="6 7" id="KW-0472">Membrane</keyword>
<dbReference type="InterPro" id="IPR037185">
    <property type="entry name" value="EmrE-like"/>
</dbReference>
<keyword evidence="5 7" id="KW-1133">Transmembrane helix</keyword>
<proteinExistence type="inferred from homology"/>
<evidence type="ECO:0000259" key="8">
    <source>
        <dbReference type="Pfam" id="PF00892"/>
    </source>
</evidence>
<evidence type="ECO:0000256" key="1">
    <source>
        <dbReference type="ARBA" id="ARBA00004651"/>
    </source>
</evidence>
<reference evidence="9 10" key="1">
    <citation type="submission" date="2020-08" db="EMBL/GenBank/DDBJ databases">
        <title>Cohnella phylogeny.</title>
        <authorList>
            <person name="Dunlap C."/>
        </authorList>
    </citation>
    <scope>NUCLEOTIDE SEQUENCE [LARGE SCALE GENOMIC DNA]</scope>
    <source>
        <strain evidence="9 10">DSM 28246</strain>
    </source>
</reference>
<evidence type="ECO:0000256" key="4">
    <source>
        <dbReference type="ARBA" id="ARBA00022692"/>
    </source>
</evidence>
<feature type="domain" description="EamA" evidence="8">
    <location>
        <begin position="144"/>
        <end position="276"/>
    </location>
</feature>
<keyword evidence="3" id="KW-1003">Cell membrane</keyword>
<evidence type="ECO:0000313" key="9">
    <source>
        <dbReference type="EMBL" id="MBB6674061.1"/>
    </source>
</evidence>
<evidence type="ECO:0000256" key="6">
    <source>
        <dbReference type="ARBA" id="ARBA00023136"/>
    </source>
</evidence>
<dbReference type="AlphaFoldDB" id="A0A7X0RV13"/>
<dbReference type="RefSeq" id="WP_185671922.1">
    <property type="nucleotide sequence ID" value="NZ_JACJVP010000043.1"/>
</dbReference>
<feature type="transmembrane region" description="Helical" evidence="7">
    <location>
        <begin position="206"/>
        <end position="224"/>
    </location>
</feature>
<evidence type="ECO:0000256" key="2">
    <source>
        <dbReference type="ARBA" id="ARBA00007362"/>
    </source>
</evidence>
<feature type="transmembrane region" description="Helical" evidence="7">
    <location>
        <begin position="175"/>
        <end position="194"/>
    </location>
</feature>
<dbReference type="Proteomes" id="UP000547209">
    <property type="component" value="Unassembled WGS sequence"/>
</dbReference>
<comment type="similarity">
    <text evidence="2">Belongs to the EamA transporter family.</text>
</comment>